<gene>
    <name evidence="1" type="ORF">SAMN04488036_11039</name>
</gene>
<organism evidence="1 2">
    <name type="scientific">Shimia haliotis</name>
    <dbReference type="NCBI Taxonomy" id="1280847"/>
    <lineage>
        <taxon>Bacteria</taxon>
        <taxon>Pseudomonadati</taxon>
        <taxon>Pseudomonadota</taxon>
        <taxon>Alphaproteobacteria</taxon>
        <taxon>Rhodobacterales</taxon>
        <taxon>Roseobacteraceae</taxon>
    </lineage>
</organism>
<evidence type="ECO:0000313" key="2">
    <source>
        <dbReference type="Proteomes" id="UP000198851"/>
    </source>
</evidence>
<protein>
    <recommendedName>
        <fullName evidence="3">MetA-pathway of phenol degradation</fullName>
    </recommendedName>
</protein>
<proteinExistence type="predicted"/>
<accession>A0A1I4GW88</accession>
<dbReference type="OrthoDB" id="9830874at2"/>
<dbReference type="AlphaFoldDB" id="A0A1I4GW88"/>
<evidence type="ECO:0000313" key="1">
    <source>
        <dbReference type="EMBL" id="SFL34288.1"/>
    </source>
</evidence>
<dbReference type="STRING" id="1280847.SAMN04488036_11039"/>
<dbReference type="Proteomes" id="UP000198851">
    <property type="component" value="Unassembled WGS sequence"/>
</dbReference>
<name>A0A1I4GW88_9RHOB</name>
<sequence>MVAASGFFANGEAAQSSRSYLGEDRPKRYVLDAKLLQQGDMAVSLEHAWNVNSAISHPPNYAFLSAQWGVGERWQIGVSAASLYGLQAMSGGLLSSDSVGQFGLEAKYHLGQSGDWSFALLGALEYIDWQVEVPVAGRIMTSSPAGSIHFPATYSPSENLSISASLSYAILPEYSRAGAGAGQLLSIGSNISADPEGPLRFFASYYVPIVGENRLLPSGNLVKAPIWALGGSLDVGNGWDISLAASNSDVSSASTHMLTTLRDDTFIVTLGVSKKFQK</sequence>
<dbReference type="EMBL" id="FOSZ01000010">
    <property type="protein sequence ID" value="SFL34288.1"/>
    <property type="molecule type" value="Genomic_DNA"/>
</dbReference>
<evidence type="ECO:0008006" key="3">
    <source>
        <dbReference type="Google" id="ProtNLM"/>
    </source>
</evidence>
<dbReference type="RefSeq" id="WP_139216241.1">
    <property type="nucleotide sequence ID" value="NZ_FOSZ01000010.1"/>
</dbReference>
<reference evidence="2" key="1">
    <citation type="submission" date="2016-10" db="EMBL/GenBank/DDBJ databases">
        <authorList>
            <person name="Varghese N."/>
            <person name="Submissions S."/>
        </authorList>
    </citation>
    <scope>NUCLEOTIDE SEQUENCE [LARGE SCALE GENOMIC DNA]</scope>
    <source>
        <strain evidence="2">DSM 28453</strain>
    </source>
</reference>
<keyword evidence="2" id="KW-1185">Reference proteome</keyword>